<protein>
    <submittedName>
        <fullName evidence="2">Unnamed protein product</fullName>
    </submittedName>
</protein>
<dbReference type="AlphaFoldDB" id="A0A9W6YAK7"/>
<reference evidence="2" key="1">
    <citation type="submission" date="2023-04" db="EMBL/GenBank/DDBJ databases">
        <title>Phytophthora fragariaefolia NBRC 109709.</title>
        <authorList>
            <person name="Ichikawa N."/>
            <person name="Sato H."/>
            <person name="Tonouchi N."/>
        </authorList>
    </citation>
    <scope>NUCLEOTIDE SEQUENCE</scope>
    <source>
        <strain evidence="2">NBRC 109709</strain>
    </source>
</reference>
<gene>
    <name evidence="2" type="ORF">Pfra01_002428700</name>
</gene>
<organism evidence="2 3">
    <name type="scientific">Phytophthora fragariaefolia</name>
    <dbReference type="NCBI Taxonomy" id="1490495"/>
    <lineage>
        <taxon>Eukaryota</taxon>
        <taxon>Sar</taxon>
        <taxon>Stramenopiles</taxon>
        <taxon>Oomycota</taxon>
        <taxon>Peronosporomycetes</taxon>
        <taxon>Peronosporales</taxon>
        <taxon>Peronosporaceae</taxon>
        <taxon>Phytophthora</taxon>
    </lineage>
</organism>
<comment type="caution">
    <text evidence="2">The sequence shown here is derived from an EMBL/GenBank/DDBJ whole genome shotgun (WGS) entry which is preliminary data.</text>
</comment>
<feature type="region of interest" description="Disordered" evidence="1">
    <location>
        <begin position="1"/>
        <end position="24"/>
    </location>
</feature>
<evidence type="ECO:0000313" key="3">
    <source>
        <dbReference type="Proteomes" id="UP001165121"/>
    </source>
</evidence>
<dbReference type="Proteomes" id="UP001165121">
    <property type="component" value="Unassembled WGS sequence"/>
</dbReference>
<accession>A0A9W6YAK7</accession>
<proteinExistence type="predicted"/>
<sequence>MGRRDNPTDEVGDDAYHGRADSVRVGTDYKDDATSVDSASASRRCCGTYEFTIDAQVQASDTLPGRESGRLVRSGNRDAGNCGRGRNRDGRNGSHPGAPLRVV</sequence>
<feature type="compositionally biased region" description="Basic and acidic residues" evidence="1">
    <location>
        <begin position="14"/>
        <end position="24"/>
    </location>
</feature>
<name>A0A9W6YAK7_9STRA</name>
<keyword evidence="3" id="KW-1185">Reference proteome</keyword>
<feature type="region of interest" description="Disordered" evidence="1">
    <location>
        <begin position="62"/>
        <end position="103"/>
    </location>
</feature>
<evidence type="ECO:0000313" key="2">
    <source>
        <dbReference type="EMBL" id="GMF57013.1"/>
    </source>
</evidence>
<dbReference type="EMBL" id="BSXT01004169">
    <property type="protein sequence ID" value="GMF57013.1"/>
    <property type="molecule type" value="Genomic_DNA"/>
</dbReference>
<evidence type="ECO:0000256" key="1">
    <source>
        <dbReference type="SAM" id="MobiDB-lite"/>
    </source>
</evidence>